<evidence type="ECO:0000256" key="1">
    <source>
        <dbReference type="ARBA" id="ARBA00001966"/>
    </source>
</evidence>
<evidence type="ECO:0000256" key="2">
    <source>
        <dbReference type="ARBA" id="ARBA00003532"/>
    </source>
</evidence>
<dbReference type="PROSITE" id="PS51379">
    <property type="entry name" value="4FE4S_FER_2"/>
    <property type="match status" value="2"/>
</dbReference>
<keyword evidence="4" id="KW-0004">4Fe-4S</keyword>
<proteinExistence type="predicted"/>
<dbReference type="SUPFAM" id="SSF56014">
    <property type="entry name" value="Nitrite and sulphite reductase 4Fe-4S domain-like"/>
    <property type="match status" value="1"/>
</dbReference>
<evidence type="ECO:0000256" key="6">
    <source>
        <dbReference type="ARBA" id="ARBA00023004"/>
    </source>
</evidence>
<accession>A0A1I2QEC4</accession>
<dbReference type="InterPro" id="IPR045854">
    <property type="entry name" value="NO2/SO3_Rdtase_4Fe4S_sf"/>
</dbReference>
<dbReference type="InterPro" id="IPR017896">
    <property type="entry name" value="4Fe4S_Fe-S-bd"/>
</dbReference>
<dbReference type="Gene3D" id="3.30.413.10">
    <property type="entry name" value="Sulfite Reductase Hemoprotein, domain 1"/>
    <property type="match status" value="1"/>
</dbReference>
<keyword evidence="7" id="KW-0411">Iron-sulfur</keyword>
<evidence type="ECO:0000256" key="3">
    <source>
        <dbReference type="ARBA" id="ARBA00013529"/>
    </source>
</evidence>
<dbReference type="EMBL" id="FOOX01000003">
    <property type="protein sequence ID" value="SFG25993.1"/>
    <property type="molecule type" value="Genomic_DNA"/>
</dbReference>
<keyword evidence="5" id="KW-0479">Metal-binding</keyword>
<dbReference type="Proteomes" id="UP000199337">
    <property type="component" value="Unassembled WGS sequence"/>
</dbReference>
<dbReference type="GO" id="GO:0051539">
    <property type="term" value="F:4 iron, 4 sulfur cluster binding"/>
    <property type="evidence" value="ECO:0007669"/>
    <property type="project" value="UniProtKB-KW"/>
</dbReference>
<evidence type="ECO:0000256" key="5">
    <source>
        <dbReference type="ARBA" id="ARBA00022723"/>
    </source>
</evidence>
<dbReference type="PANTHER" id="PTHR24960:SF79">
    <property type="entry name" value="PHOTOSYSTEM I IRON-SULFUR CENTER"/>
    <property type="match status" value="1"/>
</dbReference>
<dbReference type="GO" id="GO:0020037">
    <property type="term" value="F:heme binding"/>
    <property type="evidence" value="ECO:0007669"/>
    <property type="project" value="InterPro"/>
</dbReference>
<dbReference type="SUPFAM" id="SSF54862">
    <property type="entry name" value="4Fe-4S ferredoxins"/>
    <property type="match status" value="1"/>
</dbReference>
<evidence type="ECO:0000256" key="7">
    <source>
        <dbReference type="ARBA" id="ARBA00023014"/>
    </source>
</evidence>
<dbReference type="PANTHER" id="PTHR24960">
    <property type="entry name" value="PHOTOSYSTEM I IRON-SULFUR CENTER-RELATED"/>
    <property type="match status" value="1"/>
</dbReference>
<keyword evidence="10" id="KW-1185">Reference proteome</keyword>
<dbReference type="GO" id="GO:0016491">
    <property type="term" value="F:oxidoreductase activity"/>
    <property type="evidence" value="ECO:0007669"/>
    <property type="project" value="InterPro"/>
</dbReference>
<dbReference type="RefSeq" id="WP_092469635.1">
    <property type="nucleotide sequence ID" value="NZ_FOOX01000003.1"/>
</dbReference>
<evidence type="ECO:0000256" key="4">
    <source>
        <dbReference type="ARBA" id="ARBA00022485"/>
    </source>
</evidence>
<sequence>MDFFTIKKCFNCPNRLFELDLLEDEFRKVMSALKVNERLAARVNSSRPMHHQMFHLALAGCPNACSQPQIKDFGIIGQAVPEVDGNCNGCGTCANVCPENAISIEDQKAGINRKLCLNCGQCIRACPIEAMLATKSGFQVLAGGKLGRHPRLASNLINFTNDAGATKSLELCLDLLFNEGQPGERFGDVIERTGFKLTPHPN</sequence>
<comment type="function">
    <text evidence="2">Ferredoxins are iron-sulfur proteins that transfer electrons in a wide variety of metabolic reactions.</text>
</comment>
<dbReference type="OrthoDB" id="9800558at2"/>
<feature type="domain" description="4Fe-4S ferredoxin-type" evidence="8">
    <location>
        <begin position="111"/>
        <end position="136"/>
    </location>
</feature>
<dbReference type="InterPro" id="IPR017900">
    <property type="entry name" value="4Fe4S_Fe_S_CS"/>
</dbReference>
<dbReference type="AlphaFoldDB" id="A0A1I2QEC4"/>
<protein>
    <recommendedName>
        <fullName evidence="3">Ferredoxin</fullName>
    </recommendedName>
</protein>
<evidence type="ECO:0000259" key="8">
    <source>
        <dbReference type="PROSITE" id="PS51379"/>
    </source>
</evidence>
<evidence type="ECO:0000313" key="9">
    <source>
        <dbReference type="EMBL" id="SFG25993.1"/>
    </source>
</evidence>
<dbReference type="GO" id="GO:0046872">
    <property type="term" value="F:metal ion binding"/>
    <property type="evidence" value="ECO:0007669"/>
    <property type="project" value="UniProtKB-KW"/>
</dbReference>
<reference evidence="10" key="1">
    <citation type="submission" date="2016-10" db="EMBL/GenBank/DDBJ databases">
        <authorList>
            <person name="Varghese N."/>
            <person name="Submissions S."/>
        </authorList>
    </citation>
    <scope>NUCLEOTIDE SEQUENCE [LARGE SCALE GENOMIC DNA]</scope>
    <source>
        <strain evidence="10">DSM 17038</strain>
    </source>
</reference>
<feature type="domain" description="4Fe-4S ferredoxin-type" evidence="8">
    <location>
        <begin position="79"/>
        <end position="107"/>
    </location>
</feature>
<name>A0A1I2QEC4_9FIRM</name>
<dbReference type="Pfam" id="PF00037">
    <property type="entry name" value="Fer4"/>
    <property type="match status" value="2"/>
</dbReference>
<dbReference type="Gene3D" id="3.30.70.20">
    <property type="match status" value="1"/>
</dbReference>
<keyword evidence="6" id="KW-0408">Iron</keyword>
<comment type="cofactor">
    <cofactor evidence="1">
        <name>[4Fe-4S] cluster</name>
        <dbReference type="ChEBI" id="CHEBI:49883"/>
    </cofactor>
</comment>
<dbReference type="InterPro" id="IPR050157">
    <property type="entry name" value="PSI_iron-sulfur_center"/>
</dbReference>
<dbReference type="STRING" id="341036.SAMN05660649_01179"/>
<dbReference type="PROSITE" id="PS00198">
    <property type="entry name" value="4FE4S_FER_1"/>
    <property type="match status" value="2"/>
</dbReference>
<organism evidence="9 10">
    <name type="scientific">Desulfotruncus arcticus DSM 17038</name>
    <dbReference type="NCBI Taxonomy" id="1121424"/>
    <lineage>
        <taxon>Bacteria</taxon>
        <taxon>Bacillati</taxon>
        <taxon>Bacillota</taxon>
        <taxon>Clostridia</taxon>
        <taxon>Eubacteriales</taxon>
        <taxon>Desulfallaceae</taxon>
        <taxon>Desulfotruncus</taxon>
    </lineage>
</organism>
<dbReference type="InterPro" id="IPR006067">
    <property type="entry name" value="NO2/SO3_Rdtase_4Fe4S_dom"/>
</dbReference>
<gene>
    <name evidence="9" type="ORF">SAMN05660649_01179</name>
</gene>
<evidence type="ECO:0000313" key="10">
    <source>
        <dbReference type="Proteomes" id="UP000199337"/>
    </source>
</evidence>
<dbReference type="Pfam" id="PF01077">
    <property type="entry name" value="NIR_SIR"/>
    <property type="match status" value="1"/>
</dbReference>